<protein>
    <submittedName>
        <fullName evidence="1">Protein AGENET DOMAIN (AGD)-CONTAINING P1</fullName>
    </submittedName>
</protein>
<keyword evidence="2" id="KW-1185">Reference proteome</keyword>
<proteinExistence type="predicted"/>
<accession>A0ACC0G7X1</accession>
<comment type="caution">
    <text evidence="1">The sequence shown here is derived from an EMBL/GenBank/DDBJ whole genome shotgun (WGS) entry which is preliminary data.</text>
</comment>
<evidence type="ECO:0000313" key="2">
    <source>
        <dbReference type="Proteomes" id="UP001060215"/>
    </source>
</evidence>
<dbReference type="EMBL" id="CM045767">
    <property type="protein sequence ID" value="KAI7996708.1"/>
    <property type="molecule type" value="Genomic_DNA"/>
</dbReference>
<reference evidence="1 2" key="1">
    <citation type="journal article" date="2022" name="Plant J.">
        <title>Chromosome-level genome of Camellia lanceoleosa provides a valuable resource for understanding genome evolution and self-incompatibility.</title>
        <authorList>
            <person name="Gong W."/>
            <person name="Xiao S."/>
            <person name="Wang L."/>
            <person name="Liao Z."/>
            <person name="Chang Y."/>
            <person name="Mo W."/>
            <person name="Hu G."/>
            <person name="Li W."/>
            <person name="Zhao G."/>
            <person name="Zhu H."/>
            <person name="Hu X."/>
            <person name="Ji K."/>
            <person name="Xiang X."/>
            <person name="Song Q."/>
            <person name="Yuan D."/>
            <person name="Jin S."/>
            <person name="Zhang L."/>
        </authorList>
    </citation>
    <scope>NUCLEOTIDE SEQUENCE [LARGE SCALE GENOMIC DNA]</scope>
    <source>
        <strain evidence="1">SQ_2022a</strain>
    </source>
</reference>
<sequence length="592" mass="67621">MAFVRWEEVNVSNDKGRREVHYYLKRRDGTSDLVVIGKEKSLRHMSYHYAIRDRSLLSILPSSSLFKLRSRREVIDWLNSIVPDSPPHQSSEAICGSLDSKDHCKLNVETLKDVQSKKLGHHTAEFVWLGSPWTCRKRRSHYQSFCGMVNEFRYVLAEEDKRLVAYLDDLYEDSRGNKMVVNDDKGYWRQEILRYMYTIPPSKEPVKSLPSEFDLNVERNLGGVGIRPKKRLRRSKDGDLYSHPANKQESLSQCLEVDFADSLVGSKGGPNMCTPKDDYLAACRSVKQSVVQKPPQHLIVGSQVEVLSQDSGLRGCWFRALIIKKHKDKVKVQYQDIKDAVDEAKNLQEWLVASKVAVSDPLGLWTCGRTTIRPSPPSNKGKVPVIVNSGTVVDVWWHDGWWEGIVLQKETEDKIHVYFPGEKQEAIFGCSDLRHSQEWLENGWEHIKERPDIVSSTLSDREMKQITVNKTPDVEPEKTGMCDMRQLVSSVKDEARGSKSRMDYVAVDKVKELKVVRDLSKDALLAQLKWKSSGKRRRGDKTRSSPEGVGMRSFDSFFIPKSLKVDHDNCKFMGDSPFSSSVVPITSLVMSR</sequence>
<name>A0ACC0G7X1_9ERIC</name>
<gene>
    <name evidence="1" type="ORF">LOK49_LG10G00692</name>
</gene>
<evidence type="ECO:0000313" key="1">
    <source>
        <dbReference type="EMBL" id="KAI7996708.1"/>
    </source>
</evidence>
<dbReference type="Proteomes" id="UP001060215">
    <property type="component" value="Chromosome 10"/>
</dbReference>
<organism evidence="1 2">
    <name type="scientific">Camellia lanceoleosa</name>
    <dbReference type="NCBI Taxonomy" id="1840588"/>
    <lineage>
        <taxon>Eukaryota</taxon>
        <taxon>Viridiplantae</taxon>
        <taxon>Streptophyta</taxon>
        <taxon>Embryophyta</taxon>
        <taxon>Tracheophyta</taxon>
        <taxon>Spermatophyta</taxon>
        <taxon>Magnoliopsida</taxon>
        <taxon>eudicotyledons</taxon>
        <taxon>Gunneridae</taxon>
        <taxon>Pentapetalae</taxon>
        <taxon>asterids</taxon>
        <taxon>Ericales</taxon>
        <taxon>Theaceae</taxon>
        <taxon>Camellia</taxon>
    </lineage>
</organism>